<sequence length="59" mass="6593">MKSKFSLDSNGPKGTYYQGSKILLFEQIPRIATRDPSLMHLLIAPQRKTAPSRSMSKAV</sequence>
<dbReference type="EMBL" id="LSDK01000048">
    <property type="protein sequence ID" value="KXB77183.1"/>
    <property type="molecule type" value="Genomic_DNA"/>
</dbReference>
<accession>A0A134BB46</accession>
<keyword evidence="2" id="KW-1185">Reference proteome</keyword>
<dbReference type="STRING" id="322095.HMPREF3185_00558"/>
<organism evidence="1 2">
    <name type="scientific">Porphyromonas somerae</name>
    <dbReference type="NCBI Taxonomy" id="322095"/>
    <lineage>
        <taxon>Bacteria</taxon>
        <taxon>Pseudomonadati</taxon>
        <taxon>Bacteroidota</taxon>
        <taxon>Bacteroidia</taxon>
        <taxon>Bacteroidales</taxon>
        <taxon>Porphyromonadaceae</taxon>
        <taxon>Porphyromonas</taxon>
    </lineage>
</organism>
<evidence type="ECO:0000313" key="1">
    <source>
        <dbReference type="EMBL" id="KXB77183.1"/>
    </source>
</evidence>
<protein>
    <submittedName>
        <fullName evidence="1">Uncharacterized protein</fullName>
    </submittedName>
</protein>
<dbReference type="AlphaFoldDB" id="A0A134BB46"/>
<evidence type="ECO:0000313" key="2">
    <source>
        <dbReference type="Proteomes" id="UP000070224"/>
    </source>
</evidence>
<proteinExistence type="predicted"/>
<dbReference type="Proteomes" id="UP000070224">
    <property type="component" value="Unassembled WGS sequence"/>
</dbReference>
<gene>
    <name evidence="1" type="ORF">HMPREF3185_00558</name>
</gene>
<dbReference type="PATRIC" id="fig|322095.3.peg.549"/>
<comment type="caution">
    <text evidence="1">The sequence shown here is derived from an EMBL/GenBank/DDBJ whole genome shotgun (WGS) entry which is preliminary data.</text>
</comment>
<name>A0A134BB46_9PORP</name>
<reference evidence="2" key="1">
    <citation type="submission" date="2016-01" db="EMBL/GenBank/DDBJ databases">
        <authorList>
            <person name="Mitreva M."/>
            <person name="Pepin K.H."/>
            <person name="Mihindukulasuriya K.A."/>
            <person name="Fulton R."/>
            <person name="Fronick C."/>
            <person name="O'Laughlin M."/>
            <person name="Miner T."/>
            <person name="Herter B."/>
            <person name="Rosa B.A."/>
            <person name="Cordes M."/>
            <person name="Tomlinson C."/>
            <person name="Wollam A."/>
            <person name="Palsikar V.B."/>
            <person name="Mardis E.R."/>
            <person name="Wilson R.K."/>
        </authorList>
    </citation>
    <scope>NUCLEOTIDE SEQUENCE [LARGE SCALE GENOMIC DNA]</scope>
    <source>
        <strain evidence="2">KA00683</strain>
    </source>
</reference>